<feature type="compositionally biased region" description="Polar residues" evidence="1">
    <location>
        <begin position="107"/>
        <end position="117"/>
    </location>
</feature>
<evidence type="ECO:0000313" key="2">
    <source>
        <dbReference type="EMBL" id="KFA87691.1"/>
    </source>
</evidence>
<feature type="region of interest" description="Disordered" evidence="1">
    <location>
        <begin position="56"/>
        <end position="117"/>
    </location>
</feature>
<protein>
    <submittedName>
        <fullName evidence="2">Uncharacterized protein</fullName>
    </submittedName>
</protein>
<comment type="caution">
    <text evidence="2">The sequence shown here is derived from an EMBL/GenBank/DDBJ whole genome shotgun (WGS) entry which is preliminary data.</text>
</comment>
<sequence>MERKTILMKNAEGGAYPFELLDRRLRESTAQLRDVTRVLETLGRSAGALQRMVGGAQFQEAARTNGRAPKAQTAPPPPARGAQAPQSGHPPAPAQDDIPEWRKVFPNLSSKVPSRGR</sequence>
<name>A0A084SGV6_9BACT</name>
<evidence type="ECO:0000313" key="3">
    <source>
        <dbReference type="Proteomes" id="UP000028547"/>
    </source>
</evidence>
<accession>A0A084SGV6</accession>
<gene>
    <name evidence="2" type="ORF">Q664_46255</name>
</gene>
<reference evidence="2 3" key="1">
    <citation type="submission" date="2014-07" db="EMBL/GenBank/DDBJ databases">
        <title>Draft Genome Sequence of Gephyronic Acid Producer, Cystobacter violaceus Strain Cb vi76.</title>
        <authorList>
            <person name="Stevens D.C."/>
            <person name="Young J."/>
            <person name="Carmichael R."/>
            <person name="Tan J."/>
            <person name="Taylor R.E."/>
        </authorList>
    </citation>
    <scope>NUCLEOTIDE SEQUENCE [LARGE SCALE GENOMIC DNA]</scope>
    <source>
        <strain evidence="2 3">Cb vi76</strain>
    </source>
</reference>
<proteinExistence type="predicted"/>
<dbReference type="Proteomes" id="UP000028547">
    <property type="component" value="Unassembled WGS sequence"/>
</dbReference>
<dbReference type="EMBL" id="JPMI01000352">
    <property type="protein sequence ID" value="KFA87691.1"/>
    <property type="molecule type" value="Genomic_DNA"/>
</dbReference>
<evidence type="ECO:0000256" key="1">
    <source>
        <dbReference type="SAM" id="MobiDB-lite"/>
    </source>
</evidence>
<organism evidence="2 3">
    <name type="scientific">Archangium violaceum Cb vi76</name>
    <dbReference type="NCBI Taxonomy" id="1406225"/>
    <lineage>
        <taxon>Bacteria</taxon>
        <taxon>Pseudomonadati</taxon>
        <taxon>Myxococcota</taxon>
        <taxon>Myxococcia</taxon>
        <taxon>Myxococcales</taxon>
        <taxon>Cystobacterineae</taxon>
        <taxon>Archangiaceae</taxon>
        <taxon>Archangium</taxon>
    </lineage>
</organism>
<dbReference type="AlphaFoldDB" id="A0A084SGV6"/>